<evidence type="ECO:0000313" key="9">
    <source>
        <dbReference type="Proteomes" id="UP000593564"/>
    </source>
</evidence>
<dbReference type="GO" id="GO:0005634">
    <property type="term" value="C:nucleus"/>
    <property type="evidence" value="ECO:0007669"/>
    <property type="project" value="UniProtKB-SubCell"/>
</dbReference>
<evidence type="ECO:0000256" key="3">
    <source>
        <dbReference type="ARBA" id="ARBA00023125"/>
    </source>
</evidence>
<reference evidence="8 9" key="2">
    <citation type="submission" date="2020-07" db="EMBL/GenBank/DDBJ databases">
        <title>Genome assembly of wild tea tree DASZ reveals pedigree and selection history of tea varieties.</title>
        <authorList>
            <person name="Zhang W."/>
        </authorList>
    </citation>
    <scope>NUCLEOTIDE SEQUENCE [LARGE SCALE GENOMIC DNA]</scope>
    <source>
        <strain evidence="9">cv. G240</strain>
        <tissue evidence="8">Leaf</tissue>
    </source>
</reference>
<accession>A0A7J7H0S2</accession>
<organism evidence="8 9">
    <name type="scientific">Camellia sinensis</name>
    <name type="common">Tea plant</name>
    <name type="synonym">Thea sinensis</name>
    <dbReference type="NCBI Taxonomy" id="4442"/>
    <lineage>
        <taxon>Eukaryota</taxon>
        <taxon>Viridiplantae</taxon>
        <taxon>Streptophyta</taxon>
        <taxon>Embryophyta</taxon>
        <taxon>Tracheophyta</taxon>
        <taxon>Spermatophyta</taxon>
        <taxon>Magnoliopsida</taxon>
        <taxon>eudicotyledons</taxon>
        <taxon>Gunneridae</taxon>
        <taxon>Pentapetalae</taxon>
        <taxon>asterids</taxon>
        <taxon>Ericales</taxon>
        <taxon>Theaceae</taxon>
        <taxon>Camellia</taxon>
    </lineage>
</organism>
<evidence type="ECO:0000256" key="4">
    <source>
        <dbReference type="ARBA" id="ARBA00023163"/>
    </source>
</evidence>
<gene>
    <name evidence="8" type="ORF">HYC85_016788</name>
</gene>
<keyword evidence="4" id="KW-0804">Transcription</keyword>
<dbReference type="GO" id="GO:0003677">
    <property type="term" value="F:DNA binding"/>
    <property type="evidence" value="ECO:0007669"/>
    <property type="project" value="UniProtKB-KW"/>
</dbReference>
<evidence type="ECO:0000256" key="1">
    <source>
        <dbReference type="ARBA" id="ARBA00004123"/>
    </source>
</evidence>
<proteinExistence type="predicted"/>
<dbReference type="SMART" id="SM00432">
    <property type="entry name" value="MADS"/>
    <property type="match status" value="1"/>
</dbReference>
<feature type="coiled-coil region" evidence="6">
    <location>
        <begin position="77"/>
        <end position="108"/>
    </location>
</feature>
<reference evidence="9" key="1">
    <citation type="journal article" date="2020" name="Nat. Commun.">
        <title>Genome assembly of wild tea tree DASZ reveals pedigree and selection history of tea varieties.</title>
        <authorList>
            <person name="Zhang W."/>
            <person name="Zhang Y."/>
            <person name="Qiu H."/>
            <person name="Guo Y."/>
            <person name="Wan H."/>
            <person name="Zhang X."/>
            <person name="Scossa F."/>
            <person name="Alseekh S."/>
            <person name="Zhang Q."/>
            <person name="Wang P."/>
            <person name="Xu L."/>
            <person name="Schmidt M.H."/>
            <person name="Jia X."/>
            <person name="Li D."/>
            <person name="Zhu A."/>
            <person name="Guo F."/>
            <person name="Chen W."/>
            <person name="Ni D."/>
            <person name="Usadel B."/>
            <person name="Fernie A.R."/>
            <person name="Wen W."/>
        </authorList>
    </citation>
    <scope>NUCLEOTIDE SEQUENCE [LARGE SCALE GENOMIC DNA]</scope>
    <source>
        <strain evidence="9">cv. G240</strain>
    </source>
</reference>
<keyword evidence="2" id="KW-0805">Transcription regulation</keyword>
<dbReference type="InterPro" id="IPR002100">
    <property type="entry name" value="TF_MADSbox"/>
</dbReference>
<dbReference type="EMBL" id="JACBKZ010000007">
    <property type="protein sequence ID" value="KAF5946560.1"/>
    <property type="molecule type" value="Genomic_DNA"/>
</dbReference>
<protein>
    <recommendedName>
        <fullName evidence="7">MADS-box domain-containing protein</fullName>
    </recommendedName>
</protein>
<evidence type="ECO:0000256" key="5">
    <source>
        <dbReference type="ARBA" id="ARBA00023242"/>
    </source>
</evidence>
<dbReference type="OrthoDB" id="10312158at2759"/>
<dbReference type="SUPFAM" id="SSF55455">
    <property type="entry name" value="SRF-like"/>
    <property type="match status" value="1"/>
</dbReference>
<sequence length="121" mass="13541">MENKNKGGKKSKLVRLNNSQLSFLKRRFSLFKKANELSTHCGIEVAVMLVLQRNPSVDELRLGTARKNEALFGASIEELSLEQLKELKAKLMEVREKVTNKLVELLKEANGGGGFEIAHGF</sequence>
<evidence type="ECO:0000256" key="2">
    <source>
        <dbReference type="ARBA" id="ARBA00023015"/>
    </source>
</evidence>
<evidence type="ECO:0000313" key="8">
    <source>
        <dbReference type="EMBL" id="KAF5946560.1"/>
    </source>
</evidence>
<keyword evidence="5" id="KW-0539">Nucleus</keyword>
<keyword evidence="3" id="KW-0238">DNA-binding</keyword>
<keyword evidence="6" id="KW-0175">Coiled coil</keyword>
<dbReference type="Proteomes" id="UP000593564">
    <property type="component" value="Unassembled WGS sequence"/>
</dbReference>
<name>A0A7J7H0S2_CAMSI</name>
<dbReference type="Pfam" id="PF00319">
    <property type="entry name" value="SRF-TF"/>
    <property type="match status" value="1"/>
</dbReference>
<dbReference type="GO" id="GO:0046983">
    <property type="term" value="F:protein dimerization activity"/>
    <property type="evidence" value="ECO:0007669"/>
    <property type="project" value="InterPro"/>
</dbReference>
<comment type="subcellular location">
    <subcellularLocation>
        <location evidence="1">Nucleus</location>
    </subcellularLocation>
</comment>
<dbReference type="InterPro" id="IPR036879">
    <property type="entry name" value="TF_MADSbox_sf"/>
</dbReference>
<evidence type="ECO:0000259" key="7">
    <source>
        <dbReference type="PROSITE" id="PS50066"/>
    </source>
</evidence>
<dbReference type="Gene3D" id="3.40.1810.10">
    <property type="entry name" value="Transcription factor, MADS-box"/>
    <property type="match status" value="1"/>
</dbReference>
<keyword evidence="9" id="KW-1185">Reference proteome</keyword>
<dbReference type="PROSITE" id="PS50066">
    <property type="entry name" value="MADS_BOX_2"/>
    <property type="match status" value="1"/>
</dbReference>
<comment type="caution">
    <text evidence="8">The sequence shown here is derived from an EMBL/GenBank/DDBJ whole genome shotgun (WGS) entry which is preliminary data.</text>
</comment>
<feature type="domain" description="MADS-box" evidence="7">
    <location>
        <begin position="18"/>
        <end position="50"/>
    </location>
</feature>
<evidence type="ECO:0000256" key="6">
    <source>
        <dbReference type="SAM" id="Coils"/>
    </source>
</evidence>
<dbReference type="AlphaFoldDB" id="A0A7J7H0S2"/>